<proteinExistence type="predicted"/>
<gene>
    <name evidence="4" type="ORF">JM949_21220</name>
</gene>
<keyword evidence="5" id="KW-1185">Reference proteome</keyword>
<feature type="region of interest" description="Disordered" evidence="1">
    <location>
        <begin position="120"/>
        <end position="143"/>
    </location>
</feature>
<evidence type="ECO:0000313" key="5">
    <source>
        <dbReference type="Proteomes" id="UP000622245"/>
    </source>
</evidence>
<evidence type="ECO:0000259" key="3">
    <source>
        <dbReference type="Pfam" id="PF06283"/>
    </source>
</evidence>
<evidence type="ECO:0000256" key="2">
    <source>
        <dbReference type="SAM" id="SignalP"/>
    </source>
</evidence>
<name>A0ABS1YK40_9ACTN</name>
<feature type="domain" description="ThuA-like" evidence="3">
    <location>
        <begin position="45"/>
        <end position="121"/>
    </location>
</feature>
<dbReference type="Proteomes" id="UP000622245">
    <property type="component" value="Unassembled WGS sequence"/>
</dbReference>
<evidence type="ECO:0000313" key="4">
    <source>
        <dbReference type="EMBL" id="MBM0277722.1"/>
    </source>
</evidence>
<reference evidence="4 5" key="1">
    <citation type="submission" date="2021-01" db="EMBL/GenBank/DDBJ databases">
        <title>Draft genome sequence of Micromonospora sp. strain STR1s_6.</title>
        <authorList>
            <person name="Karlyshev A."/>
            <person name="Jawad R."/>
        </authorList>
    </citation>
    <scope>NUCLEOTIDE SEQUENCE [LARGE SCALE GENOMIC DNA]</scope>
    <source>
        <strain evidence="4 5">STR1S-6</strain>
    </source>
</reference>
<dbReference type="RefSeq" id="WP_203150135.1">
    <property type="nucleotide sequence ID" value="NZ_JAEVHL010000118.1"/>
</dbReference>
<dbReference type="Gene3D" id="3.40.50.880">
    <property type="match status" value="1"/>
</dbReference>
<dbReference type="InterPro" id="IPR029010">
    <property type="entry name" value="ThuA-like"/>
</dbReference>
<protein>
    <submittedName>
        <fullName evidence="4">ThuA domain-containing protein</fullName>
    </submittedName>
</protein>
<dbReference type="PANTHER" id="PTHR40469:SF2">
    <property type="entry name" value="GALACTOSE-BINDING DOMAIN-LIKE SUPERFAMILY PROTEIN"/>
    <property type="match status" value="1"/>
</dbReference>
<dbReference type="InterPro" id="IPR029062">
    <property type="entry name" value="Class_I_gatase-like"/>
</dbReference>
<evidence type="ECO:0000256" key="1">
    <source>
        <dbReference type="SAM" id="MobiDB-lite"/>
    </source>
</evidence>
<feature type="compositionally biased region" description="Pro residues" evidence="1">
    <location>
        <begin position="129"/>
        <end position="143"/>
    </location>
</feature>
<dbReference type="Pfam" id="PF06283">
    <property type="entry name" value="ThuA"/>
    <property type="match status" value="1"/>
</dbReference>
<feature type="signal peptide" evidence="2">
    <location>
        <begin position="1"/>
        <end position="27"/>
    </location>
</feature>
<keyword evidence="2" id="KW-0732">Signal</keyword>
<comment type="caution">
    <text evidence="4">The sequence shown here is derived from an EMBL/GenBank/DDBJ whole genome shotgun (WGS) entry which is preliminary data.</text>
</comment>
<organism evidence="4 5">
    <name type="scientific">Micromonospora tarensis</name>
    <dbReference type="NCBI Taxonomy" id="2806100"/>
    <lineage>
        <taxon>Bacteria</taxon>
        <taxon>Bacillati</taxon>
        <taxon>Actinomycetota</taxon>
        <taxon>Actinomycetes</taxon>
        <taxon>Micromonosporales</taxon>
        <taxon>Micromonosporaceae</taxon>
        <taxon>Micromonospora</taxon>
    </lineage>
</organism>
<dbReference type="PANTHER" id="PTHR40469">
    <property type="entry name" value="SECRETED GLYCOSYL HYDROLASE"/>
    <property type="match status" value="1"/>
</dbReference>
<accession>A0ABS1YK40</accession>
<sequence length="143" mass="14344">MTRNLRRTLAAVAAFATLIPASTAAAAAPRTAAAPQAAQPQKTAVLVFHGPVAEQQDPVSRAVDTIKQIAAGHDIDVTATTDPGTFTAAGLSAYRSVVFLSATGAALNRDQESALQGYLKAAGASSASPTPPAPRSTPPGSPV</sequence>
<feature type="chain" id="PRO_5047447004" evidence="2">
    <location>
        <begin position="28"/>
        <end position="143"/>
    </location>
</feature>
<dbReference type="EMBL" id="JAEVHL010000118">
    <property type="protein sequence ID" value="MBM0277722.1"/>
    <property type="molecule type" value="Genomic_DNA"/>
</dbReference>